<evidence type="ECO:0000256" key="4">
    <source>
        <dbReference type="ARBA" id="ARBA00022833"/>
    </source>
</evidence>
<dbReference type="GO" id="GO:0006511">
    <property type="term" value="P:ubiquitin-dependent protein catabolic process"/>
    <property type="evidence" value="ECO:0000318"/>
    <property type="project" value="GO_Central"/>
</dbReference>
<dbReference type="Pfam" id="PF02207">
    <property type="entry name" value="zf-UBR"/>
    <property type="match status" value="1"/>
</dbReference>
<dbReference type="InterPro" id="IPR003126">
    <property type="entry name" value="Znf_UBR"/>
</dbReference>
<dbReference type="PROSITE" id="PS51157">
    <property type="entry name" value="ZF_UBR"/>
    <property type="match status" value="1"/>
</dbReference>
<organism evidence="8 9">
    <name type="scientific">Caenorhabditis briggsae</name>
    <dbReference type="NCBI Taxonomy" id="6238"/>
    <lineage>
        <taxon>Eukaryota</taxon>
        <taxon>Metazoa</taxon>
        <taxon>Ecdysozoa</taxon>
        <taxon>Nematoda</taxon>
        <taxon>Chromadorea</taxon>
        <taxon>Rhabditida</taxon>
        <taxon>Rhabditina</taxon>
        <taxon>Rhabditomorpha</taxon>
        <taxon>Rhabditoidea</taxon>
        <taxon>Rhabditidae</taxon>
        <taxon>Peloderinae</taxon>
        <taxon>Caenorhabditis</taxon>
    </lineage>
</organism>
<evidence type="ECO:0000259" key="7">
    <source>
        <dbReference type="PROSITE" id="PS51157"/>
    </source>
</evidence>
<reference evidence="8 9" key="2">
    <citation type="journal article" date="2011" name="PLoS Genet.">
        <title>Caenorhabditis briggsae recombinant inbred line genotypes reveal inter-strain incompatibility and the evolution of recombination.</title>
        <authorList>
            <person name="Ross J.A."/>
            <person name="Koboldt D.C."/>
            <person name="Staisch J.E."/>
            <person name="Chamberlin H.M."/>
            <person name="Gupta B.P."/>
            <person name="Miller R.D."/>
            <person name="Baird S.E."/>
            <person name="Haag E.S."/>
        </authorList>
    </citation>
    <scope>NUCLEOTIDE SEQUENCE [LARGE SCALE GENOMIC DNA]</scope>
    <source>
        <strain evidence="8 9">AF16</strain>
    </source>
</reference>
<feature type="domain" description="UBR-type" evidence="7">
    <location>
        <begin position="669"/>
        <end position="740"/>
    </location>
</feature>
<evidence type="ECO:0000313" key="9">
    <source>
        <dbReference type="Proteomes" id="UP000008549"/>
    </source>
</evidence>
<reference evidence="8 9" key="1">
    <citation type="journal article" date="2003" name="PLoS Biol.">
        <title>The genome sequence of Caenorhabditis briggsae: a platform for comparative genomics.</title>
        <authorList>
            <person name="Stein L.D."/>
            <person name="Bao Z."/>
            <person name="Blasiar D."/>
            <person name="Blumenthal T."/>
            <person name="Brent M.R."/>
            <person name="Chen N."/>
            <person name="Chinwalla A."/>
            <person name="Clarke L."/>
            <person name="Clee C."/>
            <person name="Coghlan A."/>
            <person name="Coulson A."/>
            <person name="D'Eustachio P."/>
            <person name="Fitch D.H."/>
            <person name="Fulton L.A."/>
            <person name="Fulton R.E."/>
            <person name="Griffiths-Jones S."/>
            <person name="Harris T.W."/>
            <person name="Hillier L.W."/>
            <person name="Kamath R."/>
            <person name="Kuwabara P.E."/>
            <person name="Mardis E.R."/>
            <person name="Marra M.A."/>
            <person name="Miner T.L."/>
            <person name="Minx P."/>
            <person name="Mullikin J.C."/>
            <person name="Plumb R.W."/>
            <person name="Rogers J."/>
            <person name="Schein J.E."/>
            <person name="Sohrmann M."/>
            <person name="Spieth J."/>
            <person name="Stajich J.E."/>
            <person name="Wei C."/>
            <person name="Willey D."/>
            <person name="Wilson R.K."/>
            <person name="Durbin R."/>
            <person name="Waterston R.H."/>
        </authorList>
    </citation>
    <scope>NUCLEOTIDE SEQUENCE [LARGE SCALE GENOMIC DNA]</scope>
    <source>
        <strain evidence="8 9">AF16</strain>
    </source>
</reference>
<evidence type="ECO:0000256" key="5">
    <source>
        <dbReference type="PROSITE-ProRule" id="PRU00508"/>
    </source>
</evidence>
<dbReference type="HOGENOM" id="CLU_005078_1_0_1"/>
<dbReference type="KEGG" id="cbr:CBG_15150"/>
<gene>
    <name evidence="8 10" type="ORF">CBG15150</name>
    <name evidence="8" type="ORF">CBG_15150</name>
</gene>
<dbReference type="InterPro" id="IPR006626">
    <property type="entry name" value="PbH1"/>
</dbReference>
<proteinExistence type="predicted"/>
<dbReference type="InterPro" id="IPR006633">
    <property type="entry name" value="Carb-bd_sugar_hydrolysis-dom"/>
</dbReference>
<dbReference type="STRING" id="6238.A8XLU0"/>
<dbReference type="SUPFAM" id="SSF51126">
    <property type="entry name" value="Pectin lyase-like"/>
    <property type="match status" value="2"/>
</dbReference>
<dbReference type="GO" id="GO:0042981">
    <property type="term" value="P:regulation of apoptotic process"/>
    <property type="evidence" value="ECO:0000318"/>
    <property type="project" value="GO_Central"/>
</dbReference>
<dbReference type="InterPro" id="IPR051550">
    <property type="entry name" value="SCF-Subunits/Alg-Epimerases"/>
</dbReference>
<protein>
    <submittedName>
        <fullName evidence="8">Protein CBG15150</fullName>
    </submittedName>
</protein>
<dbReference type="InterPro" id="IPR012334">
    <property type="entry name" value="Pectin_lyas_fold"/>
</dbReference>
<dbReference type="FunFam" id="2.160.20.10:FF:000169">
    <property type="entry name" value="Protein CBG15150"/>
    <property type="match status" value="1"/>
</dbReference>
<dbReference type="CTD" id="8584873"/>
<keyword evidence="3" id="KW-0863">Zinc-finger</keyword>
<dbReference type="RefSeq" id="XP_045095662.1">
    <property type="nucleotide sequence ID" value="XM_045243323.1"/>
</dbReference>
<dbReference type="PANTHER" id="PTHR22990">
    <property type="entry name" value="F-BOX ONLY PROTEIN"/>
    <property type="match status" value="1"/>
</dbReference>
<dbReference type="AlphaFoldDB" id="A8XLU0"/>
<evidence type="ECO:0000313" key="8">
    <source>
        <dbReference type="EMBL" id="CAP33594.2"/>
    </source>
</evidence>
<dbReference type="WormBase" id="CBG15150">
    <property type="protein sequence ID" value="CBP09875"/>
    <property type="gene ID" value="WBGene00035478"/>
</dbReference>
<dbReference type="SMART" id="SM00710">
    <property type="entry name" value="PbH1"/>
    <property type="match status" value="15"/>
</dbReference>
<evidence type="ECO:0000256" key="3">
    <source>
        <dbReference type="ARBA" id="ARBA00022771"/>
    </source>
</evidence>
<keyword evidence="1" id="KW-0479">Metal-binding</keyword>
<keyword evidence="2" id="KW-0677">Repeat</keyword>
<dbReference type="SMART" id="SM00722">
    <property type="entry name" value="CASH"/>
    <property type="match status" value="2"/>
</dbReference>
<feature type="compositionally biased region" description="Acidic residues" evidence="6">
    <location>
        <begin position="58"/>
        <end position="68"/>
    </location>
</feature>
<dbReference type="SMART" id="SM00396">
    <property type="entry name" value="ZnF_UBR1"/>
    <property type="match status" value="1"/>
</dbReference>
<accession>A8XLU0</accession>
<evidence type="ECO:0000313" key="10">
    <source>
        <dbReference type="WormBase" id="CBG15150"/>
    </source>
</evidence>
<dbReference type="Proteomes" id="UP000008549">
    <property type="component" value="Unassembled WGS sequence"/>
</dbReference>
<dbReference type="GO" id="GO:0008270">
    <property type="term" value="F:zinc ion binding"/>
    <property type="evidence" value="ECO:0007669"/>
    <property type="project" value="UniProtKB-KW"/>
</dbReference>
<dbReference type="InterPro" id="IPR011050">
    <property type="entry name" value="Pectin_lyase_fold/virulence"/>
</dbReference>
<evidence type="ECO:0000256" key="1">
    <source>
        <dbReference type="ARBA" id="ARBA00022723"/>
    </source>
</evidence>
<name>A8XLU0_CAEBR</name>
<sequence>MTSQQDDDDVEEWRVLYQETFGYRHPLFHPEHAVFQFQPDPKFTGHNRNRRENNEKDEKEEDDDEEEWNPWKESYEQLSRGVHVMNSMEQFVGAADIQCFDHIDEALRFLDENPEGHHEKLIFLHEGTHEVNHTIRIASDVQILGASSSEDIASTVILTGRHATVLEFQEGSNCPYLGYVTVKYEVDTEHEAQVAQQLIMEVDEGAEPPTDEPKAGPLLDDDEDDDLEKVNGIETDPTTNCAMIVTGAGVEPTIERCNFQSGNADSHTVVVKDHASPKVFQIRNSTFIGGSGGGIIITHQATGYYDSCEFAQNLQSGIRVQFQANPYFINCRIHHQGDVGVFILDDGLGHFQNCEIFSNSKFGIELKSPQTNPTITECEIHHGGSGGICIHEEATGQFLKNRIHHNEFLAVWISEGANPIVRSNEIFDGSHGGIFVHRYGKGLIEDNDIRGNELAGIFVDTGAEPWIRNNHIHTGKQAGVYFYDGGSGVLESNEINGNTLTGVQIRTGANPRVVKNRIWNNDNGVLIHEAGMGSLEENTVFDNSMTNVFIKTEATPIVRRNKIFGSRGTGISVTDGGKGTIEENEIFDNAQSGVLVLSEAAPVIRLNRVHGNQSAGIEVSSKGDCVVRENRVFRNRFGGIMTASGSTVKDTQNQVYDNLDRVRKAIDSGHCLFSVSGKEFYPMHNFYRCITCNSSERNAICQSCIERCHKGHTVMFLRCDRFYCDCGADHLERSCCLRQT</sequence>
<feature type="region of interest" description="Disordered" evidence="6">
    <location>
        <begin position="35"/>
        <end position="70"/>
    </location>
</feature>
<dbReference type="PANTHER" id="PTHR22990:SF22">
    <property type="entry name" value="UBR-TYPE DOMAIN-CONTAINING PROTEIN"/>
    <property type="match status" value="1"/>
</dbReference>
<dbReference type="EMBL" id="HE601055">
    <property type="protein sequence ID" value="CAP33594.2"/>
    <property type="molecule type" value="Genomic_DNA"/>
</dbReference>
<dbReference type="Gene3D" id="2.160.20.10">
    <property type="entry name" value="Single-stranded right-handed beta-helix, Pectin lyase-like"/>
    <property type="match status" value="3"/>
</dbReference>
<dbReference type="eggNOG" id="KOG1777">
    <property type="taxonomic scope" value="Eukaryota"/>
</dbReference>
<dbReference type="InterPro" id="IPR039448">
    <property type="entry name" value="Beta_helix"/>
</dbReference>
<keyword evidence="9" id="KW-1185">Reference proteome</keyword>
<keyword evidence="4" id="KW-0862">Zinc</keyword>
<dbReference type="InParanoid" id="A8XLU0"/>
<dbReference type="Pfam" id="PF13229">
    <property type="entry name" value="Beta_helix"/>
    <property type="match status" value="1"/>
</dbReference>
<dbReference type="GeneID" id="8584873"/>
<dbReference type="FunFam" id="2.160.20.10:FF:000125">
    <property type="entry name" value="Predicted protein"/>
    <property type="match status" value="1"/>
</dbReference>
<feature type="zinc finger region" description="UBR-type" evidence="5">
    <location>
        <begin position="669"/>
        <end position="740"/>
    </location>
</feature>
<evidence type="ECO:0000256" key="2">
    <source>
        <dbReference type="ARBA" id="ARBA00022737"/>
    </source>
</evidence>
<evidence type="ECO:0000256" key="6">
    <source>
        <dbReference type="SAM" id="MobiDB-lite"/>
    </source>
</evidence>
<dbReference type="OMA" id="NRIWNND"/>